<accession>A0ABQ2PAX9</accession>
<comment type="catalytic activity">
    <reaction evidence="1">
        <text>ATP + protein L-histidine = ADP + protein N-phospho-L-histidine.</text>
        <dbReference type="EC" id="2.7.13.3"/>
    </reaction>
</comment>
<dbReference type="SUPFAM" id="SSF55785">
    <property type="entry name" value="PYP-like sensor domain (PAS domain)"/>
    <property type="match status" value="1"/>
</dbReference>
<comment type="caution">
    <text evidence="5">The sequence shown here is derived from an EMBL/GenBank/DDBJ whole genome shotgun (WGS) entry which is preliminary data.</text>
</comment>
<dbReference type="GO" id="GO:0016301">
    <property type="term" value="F:kinase activity"/>
    <property type="evidence" value="ECO:0007669"/>
    <property type="project" value="UniProtKB-KW"/>
</dbReference>
<evidence type="ECO:0000256" key="1">
    <source>
        <dbReference type="ARBA" id="ARBA00000085"/>
    </source>
</evidence>
<dbReference type="Gene3D" id="3.30.450.40">
    <property type="match status" value="1"/>
</dbReference>
<dbReference type="InterPro" id="IPR036890">
    <property type="entry name" value="HATPase_C_sf"/>
</dbReference>
<evidence type="ECO:0000313" key="5">
    <source>
        <dbReference type="EMBL" id="GGP22289.1"/>
    </source>
</evidence>
<dbReference type="Pfam" id="PF02518">
    <property type="entry name" value="HATPase_c"/>
    <property type="match status" value="1"/>
</dbReference>
<evidence type="ECO:0000313" key="6">
    <source>
        <dbReference type="Proteomes" id="UP000637267"/>
    </source>
</evidence>
<dbReference type="Pfam" id="PF13191">
    <property type="entry name" value="AAA_16"/>
    <property type="match status" value="1"/>
</dbReference>
<dbReference type="PANTHER" id="PTHR43642:SF1">
    <property type="entry name" value="HYBRID SIGNAL TRANSDUCTION HISTIDINE KINASE G"/>
    <property type="match status" value="1"/>
</dbReference>
<sequence>MDHAADIYAFGEILQHLMGHTEPAPALVEPYGFALELLAEITARLLHTDHHARYPSASAIQADLYRVLAALKGLDNEPATQTIAQTGIRDRSALAFRPPRVYGRKREFSRLFEHMARVAETGDSAAVLISGAAGSGKSTLIEALRADGKSTSWRFASGKFDQQKLDSPYQALLEATGSLISRLQTSGESPELLQIEAQQAVGGLGRLITDAIPEAAWLLGQPAPAPEVSTERVKARWHDTLARFIGVFARPANPLLLFIDDLQWADTATLEFMAETMTHRPIKWLFLAGATRDTENLLETGWPARVRAASHDAADIEVLALSPLSREAIGNLLNDFLGTGQDEVTQLVDFVHTKAAGNPLFAIQLVRKIVDERIVTKNYVSQRWEWVPAQLLAALETTDLPSLVRFRVNALPLPSQGVIALFACMGNVATNKRLGLVTKLDEAVLYEQLLPALRAGLILNRGEEYFFVHDRIREVMYAMLDAEVRAQCHLRIAETIKLDRPVVARQFELATHLNKAAVLLDSESLRLDAAQENFEAAQLAKVTGALDAAVFYLDSAQQLLGPIDPDIAHPLRTRILVEAARCELARGNLQACQNVLGILEKPDLSKERTIEKTLIAVTLNVMQSNNVEAAQIALACLRQYCGVDLSQYPDEAEIHAAFDAVFSKLGNREIESLVSLPDLNDVDATQTMSLLSSLLLPSFYTSLGLFLLHIAKMAELALDRGINATAAYSFSALGVAIGELLGRYEDGYRFGVLAKELVFSRGYDAVKARTLVSLQMASLWTQPLDVALKVIKMARDAADESGEIDISCTTRSLLVTNMLAIGSPLDEVRQAALSGQLFVVRAGFGDLADMLAIQLAFIDALADPEAGTQTLDNAVFAEAGFEQKLTSNANASLVCMYWVMKGRLRCMAGQFDEAEAAFLEAEKVAWSLPGFFQMCDYHFFGGLTAAALLRDKKSPHVTRRAERLQVAIERLSRWAYSCESTFSGKHELLLAEAARAEGNQLEALARYDAAIRASSIYGLAHDEGLVLERAAGYCQEHGLTGISRGWLQQAHQAWSRWGAMAKAAELERQNVHLLSRTDLAGQAGPRLRDKDIQFLAETTRAMSSEIVVEQLIEKLLAATLTYTGASFGLFVRRNTQPEVLASLVRDLSSETGFRTTASATPSTPFWHGMLMEQHPVVFDGTEVKLRFPDEEYFRTHGASFIVCIPLIKQGRSLGVLYLEQHEPAKLPTPGKLAVLEMIAAQAAVSMEVARLYADASEENHQRKRIELTLRENETVLAQTQRVGGTAHWIWHVTSGQVDCSPELAHMLRIEQAEAVGTIPLEVILERLHHDDRSAVIQNLNDAALHQRGFRIQFRSLGREDVRYFQAIGEPQLAGPDTLRFIGTTIDITERELREQALQLARSQLSQATRVYTLGQLAASITHEVNQPLAAIIANGLAGLRWLQRDTPDFGEVVSALQRVVQEGERANQVIGRTRGLIKGSQPQRSSIHLGELLQETLALMRREVQTHSISIQLSLEENIPATLIDQVQIQQVLINLLANAIDVLSTVHDRRRIISVFLSFIAGDGILLQITDNGPGVAPVNRERIFTPFYSTKSEGLGIGLSMCRTIVEAHGGTIVLDEQTEGATFSVRLPLTAETSA</sequence>
<dbReference type="InterPro" id="IPR029016">
    <property type="entry name" value="GAF-like_dom_sf"/>
</dbReference>
<dbReference type="SMART" id="SM00387">
    <property type="entry name" value="HATPase_c"/>
    <property type="match status" value="1"/>
</dbReference>
<evidence type="ECO:0000256" key="3">
    <source>
        <dbReference type="ARBA" id="ARBA00022553"/>
    </source>
</evidence>
<dbReference type="PRINTS" id="PR00344">
    <property type="entry name" value="BCTRLSENSOR"/>
</dbReference>
<dbReference type="SMART" id="SM00388">
    <property type="entry name" value="HisKA"/>
    <property type="match status" value="1"/>
</dbReference>
<dbReference type="Proteomes" id="UP000637267">
    <property type="component" value="Unassembled WGS sequence"/>
</dbReference>
<dbReference type="SUPFAM" id="SSF55874">
    <property type="entry name" value="ATPase domain of HSP90 chaperone/DNA topoisomerase II/histidine kinase"/>
    <property type="match status" value="1"/>
</dbReference>
<dbReference type="EC" id="2.7.13.3" evidence="2"/>
<keyword evidence="5" id="KW-0418">Kinase</keyword>
<dbReference type="Gene3D" id="1.10.287.130">
    <property type="match status" value="1"/>
</dbReference>
<dbReference type="InterPro" id="IPR005467">
    <property type="entry name" value="His_kinase_dom"/>
</dbReference>
<dbReference type="SUPFAM" id="SSF47384">
    <property type="entry name" value="Homodimeric domain of signal transducing histidine kinase"/>
    <property type="match status" value="1"/>
</dbReference>
<keyword evidence="3" id="KW-0597">Phosphoprotein</keyword>
<dbReference type="PANTHER" id="PTHR43642">
    <property type="entry name" value="HYBRID SIGNAL TRANSDUCTION HISTIDINE KINASE G"/>
    <property type="match status" value="1"/>
</dbReference>
<reference evidence="6" key="1">
    <citation type="journal article" date="2019" name="Int. J. Syst. Evol. Microbiol.">
        <title>The Global Catalogue of Microorganisms (GCM) 10K type strain sequencing project: providing services to taxonomists for standard genome sequencing and annotation.</title>
        <authorList>
            <consortium name="The Broad Institute Genomics Platform"/>
            <consortium name="The Broad Institute Genome Sequencing Center for Infectious Disease"/>
            <person name="Wu L."/>
            <person name="Ma J."/>
        </authorList>
    </citation>
    <scope>NUCLEOTIDE SEQUENCE [LARGE SCALE GENOMIC DNA]</scope>
    <source>
        <strain evidence="6">CGMCC 1.8859</strain>
    </source>
</reference>
<dbReference type="Gene3D" id="3.30.450.20">
    <property type="entry name" value="PAS domain"/>
    <property type="match status" value="1"/>
</dbReference>
<dbReference type="InterPro" id="IPR003594">
    <property type="entry name" value="HATPase_dom"/>
</dbReference>
<name>A0ABQ2PAX9_9NEIS</name>
<dbReference type="InterPro" id="IPR053159">
    <property type="entry name" value="Hybrid_Histidine_Kinase"/>
</dbReference>
<dbReference type="InterPro" id="IPR004358">
    <property type="entry name" value="Sig_transdc_His_kin-like_C"/>
</dbReference>
<proteinExistence type="predicted"/>
<evidence type="ECO:0000259" key="4">
    <source>
        <dbReference type="PROSITE" id="PS50109"/>
    </source>
</evidence>
<dbReference type="SUPFAM" id="SSF52540">
    <property type="entry name" value="P-loop containing nucleoside triphosphate hydrolases"/>
    <property type="match status" value="1"/>
</dbReference>
<dbReference type="Pfam" id="PF01590">
    <property type="entry name" value="GAF"/>
    <property type="match status" value="1"/>
</dbReference>
<protein>
    <recommendedName>
        <fullName evidence="2">histidine kinase</fullName>
        <ecNumber evidence="2">2.7.13.3</ecNumber>
    </recommendedName>
</protein>
<evidence type="ECO:0000256" key="2">
    <source>
        <dbReference type="ARBA" id="ARBA00012438"/>
    </source>
</evidence>
<dbReference type="InterPro" id="IPR035965">
    <property type="entry name" value="PAS-like_dom_sf"/>
</dbReference>
<dbReference type="EMBL" id="BMLX01000003">
    <property type="protein sequence ID" value="GGP22289.1"/>
    <property type="molecule type" value="Genomic_DNA"/>
</dbReference>
<feature type="domain" description="Histidine kinase" evidence="4">
    <location>
        <begin position="1419"/>
        <end position="1634"/>
    </location>
</feature>
<dbReference type="InterPro" id="IPR003661">
    <property type="entry name" value="HisK_dim/P_dom"/>
</dbReference>
<keyword evidence="5" id="KW-0808">Transferase</keyword>
<dbReference type="InterPro" id="IPR027417">
    <property type="entry name" value="P-loop_NTPase"/>
</dbReference>
<dbReference type="InterPro" id="IPR041664">
    <property type="entry name" value="AAA_16"/>
</dbReference>
<dbReference type="Gene3D" id="3.40.50.300">
    <property type="entry name" value="P-loop containing nucleotide triphosphate hydrolases"/>
    <property type="match status" value="1"/>
</dbReference>
<dbReference type="PROSITE" id="PS50109">
    <property type="entry name" value="HIS_KIN"/>
    <property type="match status" value="1"/>
</dbReference>
<dbReference type="CDD" id="cd00082">
    <property type="entry name" value="HisKA"/>
    <property type="match status" value="1"/>
</dbReference>
<gene>
    <name evidence="5" type="ORF">GCM10010970_24490</name>
</gene>
<dbReference type="InterPro" id="IPR003018">
    <property type="entry name" value="GAF"/>
</dbReference>
<dbReference type="SUPFAM" id="SSF55781">
    <property type="entry name" value="GAF domain-like"/>
    <property type="match status" value="1"/>
</dbReference>
<organism evidence="5 6">
    <name type="scientific">Silvimonas iriomotensis</name>
    <dbReference type="NCBI Taxonomy" id="449662"/>
    <lineage>
        <taxon>Bacteria</taxon>
        <taxon>Pseudomonadati</taxon>
        <taxon>Pseudomonadota</taxon>
        <taxon>Betaproteobacteria</taxon>
        <taxon>Neisseriales</taxon>
        <taxon>Chitinibacteraceae</taxon>
        <taxon>Silvimonas</taxon>
    </lineage>
</organism>
<dbReference type="Gene3D" id="3.30.565.10">
    <property type="entry name" value="Histidine kinase-like ATPase, C-terminal domain"/>
    <property type="match status" value="1"/>
</dbReference>
<keyword evidence="6" id="KW-1185">Reference proteome</keyword>
<dbReference type="InterPro" id="IPR036097">
    <property type="entry name" value="HisK_dim/P_sf"/>
</dbReference>